<evidence type="ECO:0000256" key="1">
    <source>
        <dbReference type="SAM" id="SignalP"/>
    </source>
</evidence>
<accession>A0A409X2X5</accession>
<gene>
    <name evidence="2" type="ORF">CVT24_012094</name>
</gene>
<keyword evidence="3" id="KW-1185">Reference proteome</keyword>
<organism evidence="2 3">
    <name type="scientific">Panaeolus cyanescens</name>
    <dbReference type="NCBI Taxonomy" id="181874"/>
    <lineage>
        <taxon>Eukaryota</taxon>
        <taxon>Fungi</taxon>
        <taxon>Dikarya</taxon>
        <taxon>Basidiomycota</taxon>
        <taxon>Agaricomycotina</taxon>
        <taxon>Agaricomycetes</taxon>
        <taxon>Agaricomycetidae</taxon>
        <taxon>Agaricales</taxon>
        <taxon>Agaricineae</taxon>
        <taxon>Galeropsidaceae</taxon>
        <taxon>Panaeolus</taxon>
    </lineage>
</organism>
<feature type="chain" id="PRO_5019224467" evidence="1">
    <location>
        <begin position="25"/>
        <end position="235"/>
    </location>
</feature>
<sequence>MRSLPNFIFLFALYFTSLFFTAHATPPALKTVLSPGAIVYRVVTGGELAYIDSYVAGSQPPHYLPIAGDFAKYGALYTFATLQEALEWGMHVSGFYYKQPSDHIKHAEYIYNFYIVEMKYDPKDLKPTTKFFAKGGQDYISFVQGNYPAGQATLQWEGEPKPAVADIIEGPMSGALGKEPPVRSLGSSPGLYNHQIAFASDKALACLTVVTKIHSDELKIKPTAPGQPPSCCNVQ</sequence>
<dbReference type="OrthoDB" id="2867199at2759"/>
<proteinExistence type="predicted"/>
<keyword evidence="1" id="KW-0732">Signal</keyword>
<dbReference type="InParanoid" id="A0A409X2X5"/>
<comment type="caution">
    <text evidence="2">The sequence shown here is derived from an EMBL/GenBank/DDBJ whole genome shotgun (WGS) entry which is preliminary data.</text>
</comment>
<name>A0A409X2X5_9AGAR</name>
<evidence type="ECO:0000313" key="2">
    <source>
        <dbReference type="EMBL" id="PPQ85096.1"/>
    </source>
</evidence>
<dbReference type="EMBL" id="NHTK01004759">
    <property type="protein sequence ID" value="PPQ85096.1"/>
    <property type="molecule type" value="Genomic_DNA"/>
</dbReference>
<protein>
    <submittedName>
        <fullName evidence="2">Uncharacterized protein</fullName>
    </submittedName>
</protein>
<feature type="signal peptide" evidence="1">
    <location>
        <begin position="1"/>
        <end position="24"/>
    </location>
</feature>
<evidence type="ECO:0000313" key="3">
    <source>
        <dbReference type="Proteomes" id="UP000284842"/>
    </source>
</evidence>
<reference evidence="2 3" key="1">
    <citation type="journal article" date="2018" name="Evol. Lett.">
        <title>Horizontal gene cluster transfer increased hallucinogenic mushroom diversity.</title>
        <authorList>
            <person name="Reynolds H.T."/>
            <person name="Vijayakumar V."/>
            <person name="Gluck-Thaler E."/>
            <person name="Korotkin H.B."/>
            <person name="Matheny P.B."/>
            <person name="Slot J.C."/>
        </authorList>
    </citation>
    <scope>NUCLEOTIDE SEQUENCE [LARGE SCALE GENOMIC DNA]</scope>
    <source>
        <strain evidence="2 3">2629</strain>
    </source>
</reference>
<dbReference type="AlphaFoldDB" id="A0A409X2X5"/>
<dbReference type="Proteomes" id="UP000284842">
    <property type="component" value="Unassembled WGS sequence"/>
</dbReference>